<reference evidence="1" key="3">
    <citation type="journal article" date="2017" name="Nature">
        <title>Genome sequence of the progenitor of the wheat D genome Aegilops tauschii.</title>
        <authorList>
            <person name="Luo M.C."/>
            <person name="Gu Y.Q."/>
            <person name="Puiu D."/>
            <person name="Wang H."/>
            <person name="Twardziok S.O."/>
            <person name="Deal K.R."/>
            <person name="Huo N."/>
            <person name="Zhu T."/>
            <person name="Wang L."/>
            <person name="Wang Y."/>
            <person name="McGuire P.E."/>
            <person name="Liu S."/>
            <person name="Long H."/>
            <person name="Ramasamy R.K."/>
            <person name="Rodriguez J.C."/>
            <person name="Van S.L."/>
            <person name="Yuan L."/>
            <person name="Wang Z."/>
            <person name="Xia Z."/>
            <person name="Xiao L."/>
            <person name="Anderson O.D."/>
            <person name="Ouyang S."/>
            <person name="Liang Y."/>
            <person name="Zimin A.V."/>
            <person name="Pertea G."/>
            <person name="Qi P."/>
            <person name="Bennetzen J.L."/>
            <person name="Dai X."/>
            <person name="Dawson M.W."/>
            <person name="Muller H.G."/>
            <person name="Kugler K."/>
            <person name="Rivarola-Duarte L."/>
            <person name="Spannagl M."/>
            <person name="Mayer K.F.X."/>
            <person name="Lu F.H."/>
            <person name="Bevan M.W."/>
            <person name="Leroy P."/>
            <person name="Li P."/>
            <person name="You F.M."/>
            <person name="Sun Q."/>
            <person name="Liu Z."/>
            <person name="Lyons E."/>
            <person name="Wicker T."/>
            <person name="Salzberg S.L."/>
            <person name="Devos K.M."/>
            <person name="Dvorak J."/>
        </authorList>
    </citation>
    <scope>NUCLEOTIDE SEQUENCE [LARGE SCALE GENOMIC DNA]</scope>
    <source>
        <strain evidence="1">cv. AL8/78</strain>
    </source>
</reference>
<accession>A0A453DPZ9</accession>
<name>A0A453DPZ9_AEGTS</name>
<evidence type="ECO:0000313" key="1">
    <source>
        <dbReference type="EnsemblPlants" id="AET3Gv20031400.1"/>
    </source>
</evidence>
<reference evidence="2" key="1">
    <citation type="journal article" date="2014" name="Science">
        <title>Ancient hybridizations among the ancestral genomes of bread wheat.</title>
        <authorList>
            <consortium name="International Wheat Genome Sequencing Consortium,"/>
            <person name="Marcussen T."/>
            <person name="Sandve S.R."/>
            <person name="Heier L."/>
            <person name="Spannagl M."/>
            <person name="Pfeifer M."/>
            <person name="Jakobsen K.S."/>
            <person name="Wulff B.B."/>
            <person name="Steuernagel B."/>
            <person name="Mayer K.F."/>
            <person name="Olsen O.A."/>
        </authorList>
    </citation>
    <scope>NUCLEOTIDE SEQUENCE [LARGE SCALE GENOMIC DNA]</scope>
    <source>
        <strain evidence="2">cv. AL8/78</strain>
    </source>
</reference>
<dbReference type="Gramene" id="AET3Gv20031400.1">
    <property type="protein sequence ID" value="AET3Gv20031400.1"/>
    <property type="gene ID" value="AET3Gv20031400"/>
</dbReference>
<dbReference type="PANTHER" id="PTHR32133:SF266">
    <property type="entry name" value="F-BOX DOMAIN-CONTAINING PROTEIN"/>
    <property type="match status" value="1"/>
</dbReference>
<dbReference type="EnsemblPlants" id="AET3Gv20031400.1">
    <property type="protein sequence ID" value="AET3Gv20031400.1"/>
    <property type="gene ID" value="AET3Gv20031400"/>
</dbReference>
<protein>
    <submittedName>
        <fullName evidence="1">Uncharacterized protein</fullName>
    </submittedName>
</protein>
<dbReference type="AlphaFoldDB" id="A0A453DPZ9"/>
<keyword evidence="2" id="KW-1185">Reference proteome</keyword>
<reference evidence="2" key="2">
    <citation type="journal article" date="2017" name="Nat. Plants">
        <title>The Aegilops tauschii genome reveals multiple impacts of transposons.</title>
        <authorList>
            <person name="Zhao G."/>
            <person name="Zou C."/>
            <person name="Li K."/>
            <person name="Wang K."/>
            <person name="Li T."/>
            <person name="Gao L."/>
            <person name="Zhang X."/>
            <person name="Wang H."/>
            <person name="Yang Z."/>
            <person name="Liu X."/>
            <person name="Jiang W."/>
            <person name="Mao L."/>
            <person name="Kong X."/>
            <person name="Jiao Y."/>
            <person name="Jia J."/>
        </authorList>
    </citation>
    <scope>NUCLEOTIDE SEQUENCE [LARGE SCALE GENOMIC DNA]</scope>
    <source>
        <strain evidence="2">cv. AL8/78</strain>
    </source>
</reference>
<sequence>RFYAHHRKPPLLGFFHHSSKQIVFTPVLAPLDRITPGRFSLGHYSNQVLLDSRHGRVLVKDLQLGEVVVCDPITSKYHR</sequence>
<evidence type="ECO:0000313" key="2">
    <source>
        <dbReference type="Proteomes" id="UP000015105"/>
    </source>
</evidence>
<dbReference type="STRING" id="200361.A0A453DPZ9"/>
<reference evidence="1" key="4">
    <citation type="submission" date="2019-03" db="UniProtKB">
        <authorList>
            <consortium name="EnsemblPlants"/>
        </authorList>
    </citation>
    <scope>IDENTIFICATION</scope>
</reference>
<organism evidence="1 2">
    <name type="scientific">Aegilops tauschii subsp. strangulata</name>
    <name type="common">Goatgrass</name>
    <dbReference type="NCBI Taxonomy" id="200361"/>
    <lineage>
        <taxon>Eukaryota</taxon>
        <taxon>Viridiplantae</taxon>
        <taxon>Streptophyta</taxon>
        <taxon>Embryophyta</taxon>
        <taxon>Tracheophyta</taxon>
        <taxon>Spermatophyta</taxon>
        <taxon>Magnoliopsida</taxon>
        <taxon>Liliopsida</taxon>
        <taxon>Poales</taxon>
        <taxon>Poaceae</taxon>
        <taxon>BOP clade</taxon>
        <taxon>Pooideae</taxon>
        <taxon>Triticodae</taxon>
        <taxon>Triticeae</taxon>
        <taxon>Triticinae</taxon>
        <taxon>Aegilops</taxon>
    </lineage>
</organism>
<dbReference type="PANTHER" id="PTHR32133">
    <property type="entry name" value="OS07G0120400 PROTEIN"/>
    <property type="match status" value="1"/>
</dbReference>
<reference evidence="1" key="5">
    <citation type="journal article" date="2021" name="G3 (Bethesda)">
        <title>Aegilops tauschii genome assembly Aet v5.0 features greater sequence contiguity and improved annotation.</title>
        <authorList>
            <person name="Wang L."/>
            <person name="Zhu T."/>
            <person name="Rodriguez J.C."/>
            <person name="Deal K.R."/>
            <person name="Dubcovsky J."/>
            <person name="McGuire P.E."/>
            <person name="Lux T."/>
            <person name="Spannagl M."/>
            <person name="Mayer K.F.X."/>
            <person name="Baldrich P."/>
            <person name="Meyers B.C."/>
            <person name="Huo N."/>
            <person name="Gu Y.Q."/>
            <person name="Zhou H."/>
            <person name="Devos K.M."/>
            <person name="Bennetzen J.L."/>
            <person name="Unver T."/>
            <person name="Budak H."/>
            <person name="Gulick P.J."/>
            <person name="Galiba G."/>
            <person name="Kalapos B."/>
            <person name="Nelson D.R."/>
            <person name="Li P."/>
            <person name="You F.M."/>
            <person name="Luo M.C."/>
            <person name="Dvorak J."/>
        </authorList>
    </citation>
    <scope>NUCLEOTIDE SEQUENCE [LARGE SCALE GENOMIC DNA]</scope>
    <source>
        <strain evidence="1">cv. AL8/78</strain>
    </source>
</reference>
<dbReference type="Proteomes" id="UP000015105">
    <property type="component" value="Chromosome 3D"/>
</dbReference>
<proteinExistence type="predicted"/>